<keyword evidence="5 7" id="KW-0472">Membrane</keyword>
<feature type="transmembrane region" description="Helical" evidence="7">
    <location>
        <begin position="155"/>
        <end position="174"/>
    </location>
</feature>
<sequence length="321" mass="33089">MSPRGWALFSLMGVVWGIPYLMIKVAVAEVSVPMVVFSRCALGLLLLLPFALRAGGFGPLRGHWVPVLLFAGVEIVGPWALLSHAERELSSSMTGLLIAAVPILTALLTRLTRLTGGGSGDGGERLGPRRWTGLLLGLGGVALLAAPHLSGGSALSVGEVLLTAFGYTIAPLIAARRLREVPTLQLTTACLAVATAVYAVPAWLTRPSAVPSGEALASLAGLGAVCTALGFLLFFELLREVGTGRAVVFTYVNPAVAVAAGVLLLSEPLTAVILVSFAAILTGSFLATAPAAPAPRPPRRRRPAAARAQGEENAARGTADR</sequence>
<evidence type="ECO:0000313" key="9">
    <source>
        <dbReference type="EMBL" id="SFD76290.1"/>
    </source>
</evidence>
<dbReference type="Proteomes" id="UP000199207">
    <property type="component" value="Unassembled WGS sequence"/>
</dbReference>
<evidence type="ECO:0000256" key="6">
    <source>
        <dbReference type="SAM" id="MobiDB-lite"/>
    </source>
</evidence>
<dbReference type="PANTHER" id="PTHR32322">
    <property type="entry name" value="INNER MEMBRANE TRANSPORTER"/>
    <property type="match status" value="1"/>
</dbReference>
<feature type="domain" description="EamA" evidence="8">
    <location>
        <begin position="7"/>
        <end position="144"/>
    </location>
</feature>
<feature type="transmembrane region" description="Helical" evidence="7">
    <location>
        <begin position="186"/>
        <end position="204"/>
    </location>
</feature>
<dbReference type="InterPro" id="IPR050638">
    <property type="entry name" value="AA-Vitamin_Transporters"/>
</dbReference>
<reference evidence="9 10" key="1">
    <citation type="submission" date="2016-10" db="EMBL/GenBank/DDBJ databases">
        <authorList>
            <person name="de Groot N.N."/>
        </authorList>
    </citation>
    <scope>NUCLEOTIDE SEQUENCE [LARGE SCALE GENOMIC DNA]</scope>
    <source>
        <strain evidence="9 10">CGMCC 4.5739</strain>
    </source>
</reference>
<feature type="region of interest" description="Disordered" evidence="6">
    <location>
        <begin position="291"/>
        <end position="321"/>
    </location>
</feature>
<evidence type="ECO:0000256" key="4">
    <source>
        <dbReference type="ARBA" id="ARBA00022989"/>
    </source>
</evidence>
<name>A0A1I1V7C9_9ACTN</name>
<dbReference type="OrthoDB" id="4630069at2"/>
<feature type="transmembrane region" description="Helical" evidence="7">
    <location>
        <begin position="34"/>
        <end position="52"/>
    </location>
</feature>
<dbReference type="InterPro" id="IPR000620">
    <property type="entry name" value="EamA_dom"/>
</dbReference>
<keyword evidence="4 7" id="KW-1133">Transmembrane helix</keyword>
<comment type="similarity">
    <text evidence="2">Belongs to the EamA transporter family.</text>
</comment>
<dbReference type="STRING" id="910347.SAMN05421773_12836"/>
<protein>
    <submittedName>
        <fullName evidence="9">Permease of the drug/metabolite transporter (DMT) superfamily</fullName>
    </submittedName>
</protein>
<evidence type="ECO:0000256" key="1">
    <source>
        <dbReference type="ARBA" id="ARBA00004141"/>
    </source>
</evidence>
<dbReference type="GO" id="GO:0016020">
    <property type="term" value="C:membrane"/>
    <property type="evidence" value="ECO:0007669"/>
    <property type="project" value="UniProtKB-SubCell"/>
</dbReference>
<keyword evidence="10" id="KW-1185">Reference proteome</keyword>
<comment type="subcellular location">
    <subcellularLocation>
        <location evidence="1">Membrane</location>
        <topology evidence="1">Multi-pass membrane protein</topology>
    </subcellularLocation>
</comment>
<dbReference type="RefSeq" id="WP_093841670.1">
    <property type="nucleotide sequence ID" value="NZ_FOLM01000028.1"/>
</dbReference>
<dbReference type="AlphaFoldDB" id="A0A1I1V7C9"/>
<evidence type="ECO:0000256" key="7">
    <source>
        <dbReference type="SAM" id="Phobius"/>
    </source>
</evidence>
<feature type="transmembrane region" description="Helical" evidence="7">
    <location>
        <begin position="247"/>
        <end position="265"/>
    </location>
</feature>
<feature type="transmembrane region" description="Helical" evidence="7">
    <location>
        <begin position="7"/>
        <end position="28"/>
    </location>
</feature>
<feature type="transmembrane region" description="Helical" evidence="7">
    <location>
        <begin position="131"/>
        <end position="149"/>
    </location>
</feature>
<feature type="transmembrane region" description="Helical" evidence="7">
    <location>
        <begin position="93"/>
        <end position="111"/>
    </location>
</feature>
<dbReference type="InterPro" id="IPR037185">
    <property type="entry name" value="EmrE-like"/>
</dbReference>
<evidence type="ECO:0000256" key="5">
    <source>
        <dbReference type="ARBA" id="ARBA00023136"/>
    </source>
</evidence>
<dbReference type="Pfam" id="PF00892">
    <property type="entry name" value="EamA"/>
    <property type="match status" value="2"/>
</dbReference>
<keyword evidence="3 7" id="KW-0812">Transmembrane</keyword>
<proteinExistence type="inferred from homology"/>
<gene>
    <name evidence="9" type="ORF">SAMN05421773_12836</name>
</gene>
<evidence type="ECO:0000259" key="8">
    <source>
        <dbReference type="Pfam" id="PF00892"/>
    </source>
</evidence>
<feature type="transmembrane region" description="Helical" evidence="7">
    <location>
        <begin position="216"/>
        <end position="235"/>
    </location>
</feature>
<dbReference type="SUPFAM" id="SSF103481">
    <property type="entry name" value="Multidrug resistance efflux transporter EmrE"/>
    <property type="match status" value="2"/>
</dbReference>
<organism evidence="9 10">
    <name type="scientific">Streptomyces aidingensis</name>
    <dbReference type="NCBI Taxonomy" id="910347"/>
    <lineage>
        <taxon>Bacteria</taxon>
        <taxon>Bacillati</taxon>
        <taxon>Actinomycetota</taxon>
        <taxon>Actinomycetes</taxon>
        <taxon>Kitasatosporales</taxon>
        <taxon>Streptomycetaceae</taxon>
        <taxon>Streptomyces</taxon>
    </lineage>
</organism>
<dbReference type="EMBL" id="FOLM01000028">
    <property type="protein sequence ID" value="SFD76290.1"/>
    <property type="molecule type" value="Genomic_DNA"/>
</dbReference>
<evidence type="ECO:0000256" key="3">
    <source>
        <dbReference type="ARBA" id="ARBA00022692"/>
    </source>
</evidence>
<feature type="domain" description="EamA" evidence="8">
    <location>
        <begin position="160"/>
        <end position="287"/>
    </location>
</feature>
<evidence type="ECO:0000256" key="2">
    <source>
        <dbReference type="ARBA" id="ARBA00007362"/>
    </source>
</evidence>
<evidence type="ECO:0000313" key="10">
    <source>
        <dbReference type="Proteomes" id="UP000199207"/>
    </source>
</evidence>
<feature type="transmembrane region" description="Helical" evidence="7">
    <location>
        <begin position="271"/>
        <end position="292"/>
    </location>
</feature>
<feature type="compositionally biased region" description="Basic and acidic residues" evidence="6">
    <location>
        <begin position="309"/>
        <end position="321"/>
    </location>
</feature>
<dbReference type="PANTHER" id="PTHR32322:SF2">
    <property type="entry name" value="EAMA DOMAIN-CONTAINING PROTEIN"/>
    <property type="match status" value="1"/>
</dbReference>
<accession>A0A1I1V7C9</accession>